<keyword evidence="2" id="KW-1133">Transmembrane helix</keyword>
<dbReference type="eggNOG" id="COG2864">
    <property type="taxonomic scope" value="Bacteria"/>
</dbReference>
<dbReference type="HOGENOM" id="CLU_021306_0_0_5"/>
<dbReference type="Gene3D" id="1.10.287.3080">
    <property type="match status" value="1"/>
</dbReference>
<dbReference type="KEGG" id="mgm:Mmc1_0551"/>
<keyword evidence="5" id="KW-1185">Reference proteome</keyword>
<keyword evidence="2" id="KW-0812">Transmembrane</keyword>
<reference evidence="4 5" key="2">
    <citation type="journal article" date="2012" name="Int. J. Syst. Evol. Microbiol.">
        <title>Magnetococcus marinus gen. nov., sp. nov., a marine, magnetotactic bacterium that represents a novel lineage (Magnetococcaceae fam. nov.; Magnetococcales ord. nov.) at the base of the Alphaproteobacteria.</title>
        <authorList>
            <person name="Bazylinski D.A."/>
            <person name="Williams T.J."/>
            <person name="Lefevre C.T."/>
            <person name="Berg R.J."/>
            <person name="Zhang C.L."/>
            <person name="Bowser S.S."/>
            <person name="Dean A.J."/>
            <person name="Beveridge T.J."/>
        </authorList>
    </citation>
    <scope>NUCLEOTIDE SEQUENCE [LARGE SCALE GENOMIC DNA]</scope>
    <source>
        <strain evidence="5">ATCC BAA-1437 / JCM 17883 / MC-1</strain>
    </source>
</reference>
<feature type="chain" id="PRO_5002626309" evidence="3">
    <location>
        <begin position="22"/>
        <end position="688"/>
    </location>
</feature>
<evidence type="ECO:0000256" key="1">
    <source>
        <dbReference type="ARBA" id="ARBA00022729"/>
    </source>
</evidence>
<dbReference type="SUPFAM" id="SSF48695">
    <property type="entry name" value="Multiheme cytochromes"/>
    <property type="match status" value="1"/>
</dbReference>
<dbReference type="STRING" id="156889.Mmc1_0551"/>
<dbReference type="EMBL" id="CP000471">
    <property type="protein sequence ID" value="ABK43076.1"/>
    <property type="molecule type" value="Genomic_DNA"/>
</dbReference>
<name>A0L533_MAGMM</name>
<organism evidence="4 5">
    <name type="scientific">Magnetococcus marinus (strain ATCC BAA-1437 / JCM 17883 / MC-1)</name>
    <dbReference type="NCBI Taxonomy" id="156889"/>
    <lineage>
        <taxon>Bacteria</taxon>
        <taxon>Pseudomonadati</taxon>
        <taxon>Pseudomonadota</taxon>
        <taxon>Magnetococcia</taxon>
        <taxon>Magnetococcales</taxon>
        <taxon>Magnetococcaceae</taxon>
        <taxon>Magnetococcus</taxon>
    </lineage>
</organism>
<proteinExistence type="predicted"/>
<keyword evidence="2" id="KW-0472">Membrane</keyword>
<accession>A0L533</accession>
<keyword evidence="1 3" id="KW-0732">Signal</keyword>
<evidence type="ECO:0000313" key="5">
    <source>
        <dbReference type="Proteomes" id="UP000002586"/>
    </source>
</evidence>
<evidence type="ECO:0000313" key="4">
    <source>
        <dbReference type="EMBL" id="ABK43076.1"/>
    </source>
</evidence>
<feature type="transmembrane region" description="Helical" evidence="2">
    <location>
        <begin position="546"/>
        <end position="565"/>
    </location>
</feature>
<gene>
    <name evidence="4" type="ordered locus">Mmc1_0551</name>
</gene>
<feature type="transmembrane region" description="Helical" evidence="2">
    <location>
        <begin position="469"/>
        <end position="491"/>
    </location>
</feature>
<dbReference type="Proteomes" id="UP000002586">
    <property type="component" value="Chromosome"/>
</dbReference>
<dbReference type="InterPro" id="IPR051829">
    <property type="entry name" value="Multiheme_Cytochr_ET"/>
</dbReference>
<dbReference type="Gene3D" id="1.20.950.20">
    <property type="entry name" value="Transmembrane di-heme cytochromes, Chain C"/>
    <property type="match status" value="1"/>
</dbReference>
<feature type="transmembrane region" description="Helical" evidence="2">
    <location>
        <begin position="426"/>
        <end position="449"/>
    </location>
</feature>
<dbReference type="OrthoDB" id="7387371at2"/>
<dbReference type="Gene3D" id="1.10.780.10">
    <property type="entry name" value="Hydroxylamine Oxidoreductase, Chain A, domain 1"/>
    <property type="match status" value="1"/>
</dbReference>
<protein>
    <submittedName>
        <fullName evidence="4">Cytochrome c family protein</fullName>
    </submittedName>
</protein>
<dbReference type="AlphaFoldDB" id="A0L533"/>
<evidence type="ECO:0000256" key="2">
    <source>
        <dbReference type="SAM" id="Phobius"/>
    </source>
</evidence>
<feature type="transmembrane region" description="Helical" evidence="2">
    <location>
        <begin position="663"/>
        <end position="683"/>
    </location>
</feature>
<dbReference type="InterPro" id="IPR036280">
    <property type="entry name" value="Multihaem_cyt_sf"/>
</dbReference>
<sequence length="688" mass="77969" precursor="true">MFRYLLLLMLLLSPLGGEAQAYTIGKGDQDPGYQIPVIDSAAQMLERATLANPVAVTQETTNNHCLECHGVPGFGVPLKPDAFGKQQIRHLDVKVEAFKNSVHGVRRCTECHTDIQQIPHKPGVKRTVNCESCHLKQLHQLETTADASKRATLEKAVGNANNFLASTHAQPSKTDPSRPRAYCHDCHDAHAVFPLRSAQGINFRLTTPQKCGTCHEKQLMDYEDSYHASLVLQKGDRTAAVCSDCHTAHQISSPKDGKAKVAITENCGTCHAKALKTYRQTYHGQVNELGYGYTAKCYDCHDAHKLRQVKDPISPAHPDNRLATCKKCHANAPPGFTTFHAHGDMHDKEKYPLMYWVATSMLGLVFGVFAFFWTHSLLWYLREYKEVGSYRYTAENHPHHGHGHDLIQSDDPYAGKYIRRFTKGWVIAHGVLAVGVMILSLTGLAVLYSETLWAYYVMKLLGGPQNAAILHRIGAVMFAVIFFGHIGYMLYRIIFVRSYKLQWFGPYSLLPRWQDLRDVIAMFKWFFHRGPKPTFDHWTYWEKFDYWAPFWGMFIIGVSGLMMWFPNVAATYLPGWVFNIAIIVHADEAFLATVFLFSVHYFNCHYRPTRFPQDIVMFTGTIPLSEFKDERRHEYDRLVAEGKLEKYLVDPPSCRAEKNAKKLGALLIIMGIILCIFALHGFAATFGG</sequence>
<feature type="transmembrane region" description="Helical" evidence="2">
    <location>
        <begin position="353"/>
        <end position="381"/>
    </location>
</feature>
<dbReference type="PANTHER" id="PTHR35038">
    <property type="entry name" value="DISSIMILATORY SULFITE REDUCTASE SIRA"/>
    <property type="match status" value="1"/>
</dbReference>
<evidence type="ECO:0000256" key="3">
    <source>
        <dbReference type="SAM" id="SignalP"/>
    </source>
</evidence>
<dbReference type="RefSeq" id="WP_011712243.1">
    <property type="nucleotide sequence ID" value="NC_008576.1"/>
</dbReference>
<reference evidence="5" key="1">
    <citation type="journal article" date="2009" name="Appl. Environ. Microbiol.">
        <title>Complete genome sequence of the chemolithoautotrophic marine magnetotactic coccus strain MC-1.</title>
        <authorList>
            <person name="Schubbe S."/>
            <person name="Williams T.J."/>
            <person name="Xie G."/>
            <person name="Kiss H.E."/>
            <person name="Brettin T.S."/>
            <person name="Martinez D."/>
            <person name="Ross C.A."/>
            <person name="Schuler D."/>
            <person name="Cox B.L."/>
            <person name="Nealson K.H."/>
            <person name="Bazylinski D.A."/>
        </authorList>
    </citation>
    <scope>NUCLEOTIDE SEQUENCE [LARGE SCALE GENOMIC DNA]</scope>
    <source>
        <strain evidence="5">ATCC BAA-1437 / JCM 17883 / MC-1</strain>
    </source>
</reference>
<feature type="signal peptide" evidence="3">
    <location>
        <begin position="1"/>
        <end position="21"/>
    </location>
</feature>
<feature type="transmembrane region" description="Helical" evidence="2">
    <location>
        <begin position="577"/>
        <end position="602"/>
    </location>
</feature>